<gene>
    <name evidence="2 4" type="ORF">LOAG_01394</name>
</gene>
<dbReference type="EMBL" id="JH712249">
    <property type="protein sequence ID" value="EFO27089.1"/>
    <property type="molecule type" value="Genomic_DNA"/>
</dbReference>
<sequence>MGNEDSDNKMPAVGSKVTLKGKQYHIQSELYDGPFSKVYAINEGCMQYAMKIERTIGSKRPVLKLDALVLKQLNRHDITAGFPRLIAAGRTPLYKYIIMELVGPDLQRLRRSIPAKKFSLSTALRLASQTLRRIEALHDSGWLCRDVKANNFCIGMKNMGLIYMLDFGFARRFIRENGTLIERRNAASLMGTIYYAPMNAHNFSEQCRKDDLESWFYMIIEMIVGNLPWFIHDPKREYLLVGEWKKFTRGPGRQLLLRDSPQEFEEILDIIDQTAFNARPRYRVIHAFINQAMDRLKIDKTKPFEWQEDPEVLKKISTTDQHGESDSASKLLQKKEIKNGPLDVLIS</sequence>
<dbReference type="OMA" id="ANNFCIG"/>
<dbReference type="OrthoDB" id="5979581at2759"/>
<dbReference type="eggNOG" id="KOG1164">
    <property type="taxonomic scope" value="Eukaryota"/>
</dbReference>
<dbReference type="InParanoid" id="A0A1I7VP89"/>
<dbReference type="STRING" id="7209.A0A1I7VP89"/>
<dbReference type="Gene3D" id="1.10.510.10">
    <property type="entry name" value="Transferase(Phosphotransferase) domain 1"/>
    <property type="match status" value="1"/>
</dbReference>
<feature type="domain" description="Protein kinase" evidence="1">
    <location>
        <begin position="24"/>
        <end position="289"/>
    </location>
</feature>
<dbReference type="GO" id="GO:0005524">
    <property type="term" value="F:ATP binding"/>
    <property type="evidence" value="ECO:0007669"/>
    <property type="project" value="InterPro"/>
</dbReference>
<dbReference type="KEGG" id="loa:LOAG_01394"/>
<dbReference type="SUPFAM" id="SSF56112">
    <property type="entry name" value="Protein kinase-like (PK-like)"/>
    <property type="match status" value="1"/>
</dbReference>
<dbReference type="RefSeq" id="XP_003136981.1">
    <property type="nucleotide sequence ID" value="XM_003136933.2"/>
</dbReference>
<dbReference type="AlphaFoldDB" id="A0A1I7VP89"/>
<organism evidence="3 4">
    <name type="scientific">Loa loa</name>
    <name type="common">Eye worm</name>
    <name type="synonym">Filaria loa</name>
    <dbReference type="NCBI Taxonomy" id="7209"/>
    <lineage>
        <taxon>Eukaryota</taxon>
        <taxon>Metazoa</taxon>
        <taxon>Ecdysozoa</taxon>
        <taxon>Nematoda</taxon>
        <taxon>Chromadorea</taxon>
        <taxon>Rhabditida</taxon>
        <taxon>Spirurina</taxon>
        <taxon>Spiruromorpha</taxon>
        <taxon>Filarioidea</taxon>
        <taxon>Onchocercidae</taxon>
        <taxon>Loa</taxon>
    </lineage>
</organism>
<evidence type="ECO:0000313" key="3">
    <source>
        <dbReference type="Proteomes" id="UP000095285"/>
    </source>
</evidence>
<dbReference type="SMART" id="SM00220">
    <property type="entry name" value="S_TKc"/>
    <property type="match status" value="1"/>
</dbReference>
<reference evidence="2 3" key="1">
    <citation type="submission" date="2012-04" db="EMBL/GenBank/DDBJ databases">
        <title>The Genome Sequence of Loa loa.</title>
        <authorList>
            <consortium name="The Broad Institute Genome Sequencing Platform"/>
            <consortium name="Broad Institute Genome Sequencing Center for Infectious Disease"/>
            <person name="Nutman T.B."/>
            <person name="Fink D.L."/>
            <person name="Russ C."/>
            <person name="Young S."/>
            <person name="Zeng Q."/>
            <person name="Gargeya S."/>
            <person name="Alvarado L."/>
            <person name="Berlin A."/>
            <person name="Chapman S.B."/>
            <person name="Chen Z."/>
            <person name="Freedman E."/>
            <person name="Gellesch M."/>
            <person name="Goldberg J."/>
            <person name="Griggs A."/>
            <person name="Gujja S."/>
            <person name="Heilman E.R."/>
            <person name="Heiman D."/>
            <person name="Howarth C."/>
            <person name="Mehta T."/>
            <person name="Neiman D."/>
            <person name="Pearson M."/>
            <person name="Roberts A."/>
            <person name="Saif S."/>
            <person name="Shea T."/>
            <person name="Shenoy N."/>
            <person name="Sisk P."/>
            <person name="Stolte C."/>
            <person name="Sykes S."/>
            <person name="White J."/>
            <person name="Yandava C."/>
            <person name="Haas B."/>
            <person name="Henn M.R."/>
            <person name="Nusbaum C."/>
            <person name="Birren B."/>
        </authorList>
    </citation>
    <scope>NUCLEOTIDE SEQUENCE [LARGE SCALE GENOMIC DNA]</scope>
</reference>
<dbReference type="InterPro" id="IPR011009">
    <property type="entry name" value="Kinase-like_dom_sf"/>
</dbReference>
<name>A0A1I7VP89_LOALO</name>
<keyword evidence="2" id="KW-0418">Kinase</keyword>
<evidence type="ECO:0000313" key="4">
    <source>
        <dbReference type="WBParaSite" id="EN70_4741"/>
    </source>
</evidence>
<dbReference type="CTD" id="9938766"/>
<dbReference type="GeneID" id="9938766"/>
<proteinExistence type="predicted"/>
<keyword evidence="2" id="KW-0808">Transferase</keyword>
<dbReference type="InterPro" id="IPR050235">
    <property type="entry name" value="CK1_Ser-Thr_kinase"/>
</dbReference>
<dbReference type="Pfam" id="PF00069">
    <property type="entry name" value="Pkinase"/>
    <property type="match status" value="1"/>
</dbReference>
<accession>A0A1I7VP89</accession>
<dbReference type="WBParaSite" id="EN70_4741">
    <property type="protein sequence ID" value="EN70_4741"/>
    <property type="gene ID" value="EN70_4741"/>
</dbReference>
<keyword evidence="3" id="KW-1185">Reference proteome</keyword>
<evidence type="ECO:0000313" key="2">
    <source>
        <dbReference type="EMBL" id="EFO27089.1"/>
    </source>
</evidence>
<dbReference type="PANTHER" id="PTHR11909">
    <property type="entry name" value="CASEIN KINASE-RELATED"/>
    <property type="match status" value="1"/>
</dbReference>
<evidence type="ECO:0000259" key="1">
    <source>
        <dbReference type="PROSITE" id="PS50011"/>
    </source>
</evidence>
<dbReference type="GO" id="GO:0004672">
    <property type="term" value="F:protein kinase activity"/>
    <property type="evidence" value="ECO:0007669"/>
    <property type="project" value="InterPro"/>
</dbReference>
<dbReference type="InterPro" id="IPR000719">
    <property type="entry name" value="Prot_kinase_dom"/>
</dbReference>
<dbReference type="PROSITE" id="PS50011">
    <property type="entry name" value="PROTEIN_KINASE_DOM"/>
    <property type="match status" value="1"/>
</dbReference>
<reference evidence="4" key="2">
    <citation type="submission" date="2016-11" db="UniProtKB">
        <authorList>
            <consortium name="WormBaseParasite"/>
        </authorList>
    </citation>
    <scope>IDENTIFICATION</scope>
</reference>
<protein>
    <submittedName>
        <fullName evidence="2 4">CK1/WORM6 protein kinase</fullName>
    </submittedName>
</protein>
<dbReference type="Proteomes" id="UP000095285">
    <property type="component" value="Unassembled WGS sequence"/>
</dbReference>
<accession>A0A1S0U9H3</accession>